<dbReference type="Gene3D" id="1.20.1250.20">
    <property type="entry name" value="MFS general substrate transporter like domains"/>
    <property type="match status" value="2"/>
</dbReference>
<keyword evidence="10" id="KW-1185">Reference proteome</keyword>
<feature type="transmembrane region" description="Helical" evidence="7">
    <location>
        <begin position="110"/>
        <end position="131"/>
    </location>
</feature>
<keyword evidence="6 7" id="KW-0472">Membrane</keyword>
<evidence type="ECO:0000256" key="6">
    <source>
        <dbReference type="ARBA" id="ARBA00023136"/>
    </source>
</evidence>
<dbReference type="InterPro" id="IPR036259">
    <property type="entry name" value="MFS_trans_sf"/>
</dbReference>
<dbReference type="PRINTS" id="PR00171">
    <property type="entry name" value="SUGRTRNSPORT"/>
</dbReference>
<proteinExistence type="inferred from homology"/>
<dbReference type="InterPro" id="IPR050360">
    <property type="entry name" value="MFS_Sugar_Transporters"/>
</dbReference>
<feature type="transmembrane region" description="Helical" evidence="7">
    <location>
        <begin position="299"/>
        <end position="317"/>
    </location>
</feature>
<dbReference type="Pfam" id="PF00083">
    <property type="entry name" value="Sugar_tr"/>
    <property type="match status" value="2"/>
</dbReference>
<protein>
    <recommendedName>
        <fullName evidence="8">Major facilitator superfamily (MFS) profile domain-containing protein</fullName>
    </recommendedName>
</protein>
<dbReference type="EMBL" id="CP042186">
    <property type="protein sequence ID" value="QDS68611.1"/>
    <property type="molecule type" value="Genomic_DNA"/>
</dbReference>
<dbReference type="OrthoDB" id="6133115at2759"/>
<comment type="similarity">
    <text evidence="2">Belongs to the major facilitator superfamily. Sugar transporter (TC 2.A.1.1) family.</text>
</comment>
<dbReference type="SUPFAM" id="SSF103473">
    <property type="entry name" value="MFS general substrate transporter"/>
    <property type="match status" value="1"/>
</dbReference>
<evidence type="ECO:0000259" key="8">
    <source>
        <dbReference type="PROSITE" id="PS50850"/>
    </source>
</evidence>
<evidence type="ECO:0000256" key="2">
    <source>
        <dbReference type="ARBA" id="ARBA00010992"/>
    </source>
</evidence>
<dbReference type="Proteomes" id="UP000316270">
    <property type="component" value="Chromosome 2"/>
</dbReference>
<feature type="transmembrane region" description="Helical" evidence="7">
    <location>
        <begin position="329"/>
        <end position="352"/>
    </location>
</feature>
<reference evidence="9 10" key="1">
    <citation type="submission" date="2019-07" db="EMBL/GenBank/DDBJ databases">
        <title>Finished genome of Venturia effusa.</title>
        <authorList>
            <person name="Young C.A."/>
            <person name="Cox M.P."/>
            <person name="Ganley A.R.D."/>
            <person name="David W.J."/>
        </authorList>
    </citation>
    <scope>NUCLEOTIDE SEQUENCE [LARGE SCALE GENOMIC DNA]</scope>
    <source>
        <strain evidence="10">albino</strain>
    </source>
</reference>
<feature type="transmembrane region" description="Helical" evidence="7">
    <location>
        <begin position="395"/>
        <end position="414"/>
    </location>
</feature>
<dbReference type="InterPro" id="IPR003663">
    <property type="entry name" value="Sugar/inositol_transpt"/>
</dbReference>
<keyword evidence="3" id="KW-0813">Transport</keyword>
<comment type="subcellular location">
    <subcellularLocation>
        <location evidence="1">Membrane</location>
        <topology evidence="1">Multi-pass membrane protein</topology>
    </subcellularLocation>
</comment>
<gene>
    <name evidence="9" type="ORF">FKW77_001242</name>
</gene>
<evidence type="ECO:0000313" key="10">
    <source>
        <dbReference type="Proteomes" id="UP000316270"/>
    </source>
</evidence>
<feature type="transmembrane region" description="Helical" evidence="7">
    <location>
        <begin position="267"/>
        <end position="287"/>
    </location>
</feature>
<feature type="transmembrane region" description="Helical" evidence="7">
    <location>
        <begin position="364"/>
        <end position="383"/>
    </location>
</feature>
<dbReference type="GO" id="GO:0016020">
    <property type="term" value="C:membrane"/>
    <property type="evidence" value="ECO:0007669"/>
    <property type="project" value="UniProtKB-SubCell"/>
</dbReference>
<name>A0A517KZ10_9PEZI</name>
<keyword evidence="4 7" id="KW-0812">Transmembrane</keyword>
<evidence type="ECO:0000256" key="3">
    <source>
        <dbReference type="ARBA" id="ARBA00022448"/>
    </source>
</evidence>
<evidence type="ECO:0000256" key="1">
    <source>
        <dbReference type="ARBA" id="ARBA00004141"/>
    </source>
</evidence>
<feature type="transmembrane region" description="Helical" evidence="7">
    <location>
        <begin position="53"/>
        <end position="78"/>
    </location>
</feature>
<evidence type="ECO:0000256" key="4">
    <source>
        <dbReference type="ARBA" id="ARBA00022692"/>
    </source>
</evidence>
<organism evidence="9 10">
    <name type="scientific">Venturia effusa</name>
    <dbReference type="NCBI Taxonomy" id="50376"/>
    <lineage>
        <taxon>Eukaryota</taxon>
        <taxon>Fungi</taxon>
        <taxon>Dikarya</taxon>
        <taxon>Ascomycota</taxon>
        <taxon>Pezizomycotina</taxon>
        <taxon>Dothideomycetes</taxon>
        <taxon>Pleosporomycetidae</taxon>
        <taxon>Venturiales</taxon>
        <taxon>Venturiaceae</taxon>
        <taxon>Venturia</taxon>
    </lineage>
</organism>
<feature type="domain" description="Major facilitator superfamily (MFS) profile" evidence="8">
    <location>
        <begin position="15"/>
        <end position="418"/>
    </location>
</feature>
<evidence type="ECO:0000256" key="7">
    <source>
        <dbReference type="SAM" id="Phobius"/>
    </source>
</evidence>
<feature type="transmembrane region" description="Helical" evidence="7">
    <location>
        <begin position="12"/>
        <end position="33"/>
    </location>
</feature>
<dbReference type="PROSITE" id="PS50850">
    <property type="entry name" value="MFS"/>
    <property type="match status" value="1"/>
</dbReference>
<keyword evidence="5 7" id="KW-1133">Transmembrane helix</keyword>
<dbReference type="GO" id="GO:0005351">
    <property type="term" value="F:carbohydrate:proton symporter activity"/>
    <property type="evidence" value="ECO:0007669"/>
    <property type="project" value="TreeGrafter"/>
</dbReference>
<dbReference type="PANTHER" id="PTHR48022:SF2">
    <property type="entry name" value="PLASTIDIC GLUCOSE TRANSPORTER 4"/>
    <property type="match status" value="1"/>
</dbReference>
<evidence type="ECO:0000256" key="5">
    <source>
        <dbReference type="ARBA" id="ARBA00022989"/>
    </source>
</evidence>
<dbReference type="PANTHER" id="PTHR48022">
    <property type="entry name" value="PLASTIDIC GLUCOSE TRANSPORTER 4"/>
    <property type="match status" value="1"/>
</dbReference>
<feature type="transmembrane region" description="Helical" evidence="7">
    <location>
        <begin position="85"/>
        <end position="104"/>
    </location>
</feature>
<sequence length="463" mass="50960">MGVITLRGKPLYLLMKIICGTSFMMYGYDAGVLGGVLLHKPFLDAIDNPEGEYIIPMISSSYSLAACVTALLVGTFAFRIGRRGTVILGCVAAIIGSVIQSSSYSVAQLIVGRICTGFAIGCISSAVPTYLTETGMEIGDRGPANALNAALLISGVPLAYWIDYGFTKMDNQSDIALSQLNDLPVDSEKVQQIRRDIMLAIEMELEADSSLNWKQFLALGVVDKTELKIVRRIMICFWLPMIREWMGSSLMAYYSSVILSGVGARPSLVSLLSGILNTIYALGCYPLYFTIERVGRRAVLMYGAMIMSLLLLIFTVLQGMSPAPSTQWASIAIIFLFLFVFGYAWQGCVWLYCSEIAPLEYRHIGGAATAFGEWLMTFITVFAGPIGLTNIGWKFWIWVLSGNVVAIFFVFFLCPETGGKTLEQVDYLFGHGARAWRDIDFRDAVETWGDKSAVIHKEESRIG</sequence>
<dbReference type="InterPro" id="IPR005828">
    <property type="entry name" value="MFS_sugar_transport-like"/>
</dbReference>
<evidence type="ECO:0000313" key="9">
    <source>
        <dbReference type="EMBL" id="QDS68611.1"/>
    </source>
</evidence>
<dbReference type="STRING" id="50376.A0A517KZ10"/>
<accession>A0A517KZ10</accession>
<dbReference type="InterPro" id="IPR020846">
    <property type="entry name" value="MFS_dom"/>
</dbReference>
<dbReference type="AlphaFoldDB" id="A0A517KZ10"/>